<keyword evidence="1" id="KW-0812">Transmembrane</keyword>
<dbReference type="GeneID" id="94430944"/>
<protein>
    <recommendedName>
        <fullName evidence="4">Transmembrane protein</fullName>
    </recommendedName>
</protein>
<dbReference type="AlphaFoldDB" id="A0A2C6KQG0"/>
<dbReference type="Proteomes" id="UP000221165">
    <property type="component" value="Unassembled WGS sequence"/>
</dbReference>
<feature type="transmembrane region" description="Helical" evidence="1">
    <location>
        <begin position="32"/>
        <end position="53"/>
    </location>
</feature>
<dbReference type="VEuPathDB" id="ToxoDB:CSUI_007588"/>
<comment type="caution">
    <text evidence="2">The sequence shown here is derived from an EMBL/GenBank/DDBJ whole genome shotgun (WGS) entry which is preliminary data.</text>
</comment>
<keyword evidence="1" id="KW-0472">Membrane</keyword>
<accession>A0A2C6KQG0</accession>
<keyword evidence="1" id="KW-1133">Transmembrane helix</keyword>
<reference evidence="2 3" key="1">
    <citation type="journal article" date="2017" name="Int. J. Parasitol.">
        <title>The genome of the protozoan parasite Cystoisospora suis and a reverse vaccinology approach to identify vaccine candidates.</title>
        <authorList>
            <person name="Palmieri N."/>
            <person name="Shrestha A."/>
            <person name="Ruttkowski B."/>
            <person name="Beck T."/>
            <person name="Vogl C."/>
            <person name="Tomley F."/>
            <person name="Blake D.P."/>
            <person name="Joachim A."/>
        </authorList>
    </citation>
    <scope>NUCLEOTIDE SEQUENCE [LARGE SCALE GENOMIC DNA]</scope>
    <source>
        <strain evidence="2 3">Wien I</strain>
    </source>
</reference>
<dbReference type="RefSeq" id="XP_067920292.1">
    <property type="nucleotide sequence ID" value="XM_068067733.1"/>
</dbReference>
<dbReference type="EMBL" id="MIGC01004044">
    <property type="protein sequence ID" value="PHJ18586.1"/>
    <property type="molecule type" value="Genomic_DNA"/>
</dbReference>
<proteinExistence type="predicted"/>
<evidence type="ECO:0000313" key="3">
    <source>
        <dbReference type="Proteomes" id="UP000221165"/>
    </source>
</evidence>
<feature type="transmembrane region" description="Helical" evidence="1">
    <location>
        <begin position="65"/>
        <end position="86"/>
    </location>
</feature>
<evidence type="ECO:0000256" key="1">
    <source>
        <dbReference type="SAM" id="Phobius"/>
    </source>
</evidence>
<keyword evidence="3" id="KW-1185">Reference proteome</keyword>
<evidence type="ECO:0000313" key="2">
    <source>
        <dbReference type="EMBL" id="PHJ18586.1"/>
    </source>
</evidence>
<name>A0A2C6KQG0_9APIC</name>
<sequence>MLLSLSFQFSLASLLSVDYMQVPLKRSLDRLFLLFFFFSISCRFFVSLSPLSIYPSSYRSLYRDLSLSLSVVRVLFVVSSSFRFFATGANLVKVRRKHLVYVGENLYSRRKIET</sequence>
<evidence type="ECO:0008006" key="4">
    <source>
        <dbReference type="Google" id="ProtNLM"/>
    </source>
</evidence>
<organism evidence="2 3">
    <name type="scientific">Cystoisospora suis</name>
    <dbReference type="NCBI Taxonomy" id="483139"/>
    <lineage>
        <taxon>Eukaryota</taxon>
        <taxon>Sar</taxon>
        <taxon>Alveolata</taxon>
        <taxon>Apicomplexa</taxon>
        <taxon>Conoidasida</taxon>
        <taxon>Coccidia</taxon>
        <taxon>Eucoccidiorida</taxon>
        <taxon>Eimeriorina</taxon>
        <taxon>Sarcocystidae</taxon>
        <taxon>Cystoisospora</taxon>
    </lineage>
</organism>
<gene>
    <name evidence="2" type="ORF">CSUI_007588</name>
</gene>